<proteinExistence type="predicted"/>
<sequence length="98" mass="10377">MSNPRNEKFRAVVAAVNEVLYNEWAPIGFIDGLPKNEYESYAIRIVSMLAAGTDANKLAAYLAETGSAISGHAATQSSSLPVAQRSACFAKEAGEIAL</sequence>
<organism evidence="1 2">
    <name type="scientific">Uliginosibacterium paludis</name>
    <dbReference type="NCBI Taxonomy" id="1615952"/>
    <lineage>
        <taxon>Bacteria</taxon>
        <taxon>Pseudomonadati</taxon>
        <taxon>Pseudomonadota</taxon>
        <taxon>Betaproteobacteria</taxon>
        <taxon>Rhodocyclales</taxon>
        <taxon>Zoogloeaceae</taxon>
        <taxon>Uliginosibacterium</taxon>
    </lineage>
</organism>
<reference evidence="1 2" key="1">
    <citation type="submission" date="2024-07" db="EMBL/GenBank/DDBJ databases">
        <title>Uliginosibacterium paludis KCTC:42655.</title>
        <authorList>
            <person name="Kim M.K."/>
        </authorList>
    </citation>
    <scope>NUCLEOTIDE SEQUENCE [LARGE SCALE GENOMIC DNA]</scope>
    <source>
        <strain evidence="1 2">KCTC 42655</strain>
    </source>
</reference>
<keyword evidence="2" id="KW-1185">Reference proteome</keyword>
<dbReference type="Proteomes" id="UP001548590">
    <property type="component" value="Unassembled WGS sequence"/>
</dbReference>
<dbReference type="EMBL" id="JBEWLZ010000003">
    <property type="protein sequence ID" value="MET1489329.1"/>
    <property type="molecule type" value="Genomic_DNA"/>
</dbReference>
<protein>
    <recommendedName>
        <fullName evidence="3">DUF1737 domain-containing protein</fullName>
    </recommendedName>
</protein>
<dbReference type="RefSeq" id="WP_345925680.1">
    <property type="nucleotide sequence ID" value="NZ_JBDIVF010000002.1"/>
</dbReference>
<evidence type="ECO:0000313" key="2">
    <source>
        <dbReference type="Proteomes" id="UP001548590"/>
    </source>
</evidence>
<gene>
    <name evidence="1" type="ORF">ABVT11_05790</name>
</gene>
<name>A0ABV2CN37_9RHOO</name>
<evidence type="ECO:0008006" key="3">
    <source>
        <dbReference type="Google" id="ProtNLM"/>
    </source>
</evidence>
<evidence type="ECO:0000313" key="1">
    <source>
        <dbReference type="EMBL" id="MET1489329.1"/>
    </source>
</evidence>
<accession>A0ABV2CN37</accession>
<comment type="caution">
    <text evidence="1">The sequence shown here is derived from an EMBL/GenBank/DDBJ whole genome shotgun (WGS) entry which is preliminary data.</text>
</comment>